<evidence type="ECO:0000313" key="4">
    <source>
        <dbReference type="Proteomes" id="UP000249789"/>
    </source>
</evidence>
<dbReference type="RefSeq" id="XP_040801404.1">
    <property type="nucleotide sequence ID" value="XM_040950114.1"/>
</dbReference>
<dbReference type="OrthoDB" id="2107166at2759"/>
<keyword evidence="1" id="KW-0732">Signal</keyword>
<dbReference type="Proteomes" id="UP000249789">
    <property type="component" value="Unassembled WGS sequence"/>
</dbReference>
<feature type="chain" id="PRO_5034484405" description="LysM domain-containing protein" evidence="1">
    <location>
        <begin position="20"/>
        <end position="343"/>
    </location>
</feature>
<accession>A0A8G1RQE1</accession>
<dbReference type="Gene3D" id="3.10.350.10">
    <property type="entry name" value="LysM domain"/>
    <property type="match status" value="1"/>
</dbReference>
<dbReference type="InterPro" id="IPR036779">
    <property type="entry name" value="LysM_dom_sf"/>
</dbReference>
<feature type="domain" description="LysM" evidence="2">
    <location>
        <begin position="114"/>
        <end position="163"/>
    </location>
</feature>
<keyword evidence="4" id="KW-1185">Reference proteome</keyword>
<evidence type="ECO:0000259" key="2">
    <source>
        <dbReference type="Pfam" id="PF01476"/>
    </source>
</evidence>
<protein>
    <recommendedName>
        <fullName evidence="2">LysM domain-containing protein</fullName>
    </recommendedName>
</protein>
<dbReference type="CDD" id="cd00118">
    <property type="entry name" value="LysM"/>
    <property type="match status" value="1"/>
</dbReference>
<gene>
    <name evidence="3" type="ORF">BO72DRAFT_527583</name>
</gene>
<dbReference type="VEuPathDB" id="FungiDB:BO72DRAFT_527583"/>
<evidence type="ECO:0000313" key="3">
    <source>
        <dbReference type="EMBL" id="RAK77394.1"/>
    </source>
</evidence>
<dbReference type="Pfam" id="PF01476">
    <property type="entry name" value="LysM"/>
    <property type="match status" value="1"/>
</dbReference>
<name>A0A8G1RQE1_9EURO</name>
<reference evidence="3 4" key="1">
    <citation type="submission" date="2018-02" db="EMBL/GenBank/DDBJ databases">
        <title>The genomes of Aspergillus section Nigri reveals drivers in fungal speciation.</title>
        <authorList>
            <consortium name="DOE Joint Genome Institute"/>
            <person name="Vesth T.C."/>
            <person name="Nybo J."/>
            <person name="Theobald S."/>
            <person name="Brandl J."/>
            <person name="Frisvad J.C."/>
            <person name="Nielsen K.F."/>
            <person name="Lyhne E.K."/>
            <person name="Kogle M.E."/>
            <person name="Kuo A."/>
            <person name="Riley R."/>
            <person name="Clum A."/>
            <person name="Nolan M."/>
            <person name="Lipzen A."/>
            <person name="Salamov A."/>
            <person name="Henrissat B."/>
            <person name="Wiebenga A."/>
            <person name="De vries R.P."/>
            <person name="Grigoriev I.V."/>
            <person name="Mortensen U.H."/>
            <person name="Andersen M.R."/>
            <person name="Baker S.E."/>
        </authorList>
    </citation>
    <scope>NUCLEOTIDE SEQUENCE [LARGE SCALE GENOMIC DNA]</scope>
    <source>
        <strain evidence="3 4">CBS 313.89</strain>
    </source>
</reference>
<dbReference type="EMBL" id="KZ824642">
    <property type="protein sequence ID" value="RAK77394.1"/>
    <property type="molecule type" value="Genomic_DNA"/>
</dbReference>
<organism evidence="3 4">
    <name type="scientific">Aspergillus fijiensis CBS 313.89</name>
    <dbReference type="NCBI Taxonomy" id="1448319"/>
    <lineage>
        <taxon>Eukaryota</taxon>
        <taxon>Fungi</taxon>
        <taxon>Dikarya</taxon>
        <taxon>Ascomycota</taxon>
        <taxon>Pezizomycotina</taxon>
        <taxon>Eurotiomycetes</taxon>
        <taxon>Eurotiomycetidae</taxon>
        <taxon>Eurotiales</taxon>
        <taxon>Aspergillaceae</taxon>
        <taxon>Aspergillus</taxon>
    </lineage>
</organism>
<sequence>MPSYIHSFWPLLLAPLVTAVSSTCNTTALNTTTSWYDITVDGTTVFDVARATNRGVCDIGRQNLMADVTIIPNVGESFLIPAEVCEPDNTSCLLPNTTATRTCIYGGPRLYYTVRGDTYEIIARRLNITVESLMHVDGPSNETLVNPTSPTALLDVGQFIKVPQCDPSQCILQPYSFSWGVYKDLADHFGTTVGQIMMLSPTYNYSSLAFTPEGPQRARPSGSLGLGIWDISDNEFWINDKDARLNVRRAQGAEEHGISPSVNAIHWHLKRLGETLDGHRTATGETIILWDMMGGTLRLSETIILDTLFDENYCSAVFKSSWVQYANEQMGDFAVEFVYAGDI</sequence>
<dbReference type="GeneID" id="63867449"/>
<proteinExistence type="predicted"/>
<feature type="signal peptide" evidence="1">
    <location>
        <begin position="1"/>
        <end position="19"/>
    </location>
</feature>
<dbReference type="InterPro" id="IPR018392">
    <property type="entry name" value="LysM"/>
</dbReference>
<dbReference type="AlphaFoldDB" id="A0A8G1RQE1"/>
<evidence type="ECO:0000256" key="1">
    <source>
        <dbReference type="SAM" id="SignalP"/>
    </source>
</evidence>